<keyword evidence="2" id="KW-1185">Reference proteome</keyword>
<evidence type="ECO:0000313" key="1">
    <source>
        <dbReference type="EMBL" id="KDM90379.1"/>
    </source>
</evidence>
<sequence length="155" mass="17300">MSTKILKLKFEGQDFGYVRLNKSGTFYGDGSESQAVEFQQVKYKNTNDTFYYKVAGTKDSYMDFSLTSSIVKVTKPFFSVEKSSICAWKLVDGELHAVLSGKDTTKAISRSKHDPESKVLYANTFIDGNHCEVSIQNATDKSSNAVKDELKHALV</sequence>
<comment type="caution">
    <text evidence="1">The sequence shown here is derived from an EMBL/GenBank/DDBJ whole genome shotgun (WGS) entry which is preliminary data.</text>
</comment>
<dbReference type="OrthoDB" id="6313727at2"/>
<name>A0A066RJ75_9GAMM</name>
<proteinExistence type="predicted"/>
<gene>
    <name evidence="1" type="ORF">EA58_16750</name>
</gene>
<protein>
    <submittedName>
        <fullName evidence="1">Uncharacterized protein</fullName>
    </submittedName>
</protein>
<evidence type="ECO:0000313" key="2">
    <source>
        <dbReference type="Proteomes" id="UP000027192"/>
    </source>
</evidence>
<dbReference type="RefSeq" id="WP_036755038.1">
    <property type="nucleotide sequence ID" value="NZ_JAGSGC010000001.1"/>
</dbReference>
<dbReference type="Proteomes" id="UP000027192">
    <property type="component" value="Unassembled WGS sequence"/>
</dbReference>
<dbReference type="AlphaFoldDB" id="A0A066RJ75"/>
<organism evidence="1 2">
    <name type="scientific">Photobacterium galatheae</name>
    <dbReference type="NCBI Taxonomy" id="1654360"/>
    <lineage>
        <taxon>Bacteria</taxon>
        <taxon>Pseudomonadati</taxon>
        <taxon>Pseudomonadota</taxon>
        <taxon>Gammaproteobacteria</taxon>
        <taxon>Vibrionales</taxon>
        <taxon>Vibrionaceae</taxon>
        <taxon>Photobacterium</taxon>
    </lineage>
</organism>
<dbReference type="EMBL" id="JMIB01000032">
    <property type="protein sequence ID" value="KDM90379.1"/>
    <property type="molecule type" value="Genomic_DNA"/>
</dbReference>
<reference evidence="1 2" key="1">
    <citation type="submission" date="2014-04" db="EMBL/GenBank/DDBJ databases">
        <title>Draft genome sequence of Photobacterium halotolerans S2753: a solonamide, ngercheumicin and holomycin producer.</title>
        <authorList>
            <person name="Machado H.R."/>
            <person name="Gram L."/>
        </authorList>
    </citation>
    <scope>NUCLEOTIDE SEQUENCE [LARGE SCALE GENOMIC DNA]</scope>
    <source>
        <strain evidence="1 2">S2753</strain>
    </source>
</reference>
<accession>A0A066RJ75</accession>